<dbReference type="EMBL" id="CP144535">
    <property type="protein sequence ID" value="WWC62319.1"/>
    <property type="molecule type" value="Genomic_DNA"/>
</dbReference>
<reference evidence="3" key="3">
    <citation type="submission" date="2024-02" db="EMBL/GenBank/DDBJ databases">
        <title>Comparative genomics of Cryptococcus and Kwoniella reveals pathogenesis evolution and contrasting modes of karyotype evolution via chromosome fusion or intercentromeric recombination.</title>
        <authorList>
            <person name="Coelho M.A."/>
            <person name="David-Palma M."/>
            <person name="Shea T."/>
            <person name="Bowers K."/>
            <person name="McGinley-Smith S."/>
            <person name="Mohammad A.W."/>
            <person name="Gnirke A."/>
            <person name="Yurkov A.M."/>
            <person name="Nowrousian M."/>
            <person name="Sun S."/>
            <person name="Cuomo C.A."/>
            <person name="Heitman J."/>
        </authorList>
    </citation>
    <scope>NUCLEOTIDE SEQUENCE</scope>
    <source>
        <strain evidence="3">CBS 10117</strain>
    </source>
</reference>
<evidence type="ECO:0000256" key="1">
    <source>
        <dbReference type="SAM" id="MobiDB-lite"/>
    </source>
</evidence>
<organism evidence="2">
    <name type="scientific">Kwoniella dejecticola CBS 10117</name>
    <dbReference type="NCBI Taxonomy" id="1296121"/>
    <lineage>
        <taxon>Eukaryota</taxon>
        <taxon>Fungi</taxon>
        <taxon>Dikarya</taxon>
        <taxon>Basidiomycota</taxon>
        <taxon>Agaricomycotina</taxon>
        <taxon>Tremellomycetes</taxon>
        <taxon>Tremellales</taxon>
        <taxon>Cryptococcaceae</taxon>
        <taxon>Kwoniella</taxon>
    </lineage>
</organism>
<reference evidence="2" key="1">
    <citation type="submission" date="2013-07" db="EMBL/GenBank/DDBJ databases">
        <title>The Genome Sequence of Cryptococcus dejecticola CBS10117.</title>
        <authorList>
            <consortium name="The Broad Institute Genome Sequencing Platform"/>
            <person name="Cuomo C."/>
            <person name="Litvintseva A."/>
            <person name="Chen Y."/>
            <person name="Heitman J."/>
            <person name="Sun S."/>
            <person name="Springer D."/>
            <person name="Dromer F."/>
            <person name="Young S.K."/>
            <person name="Zeng Q."/>
            <person name="Gargeya S."/>
            <person name="Fitzgerald M."/>
            <person name="Abouelleil A."/>
            <person name="Alvarado L."/>
            <person name="Berlin A.M."/>
            <person name="Chapman S.B."/>
            <person name="Dewar J."/>
            <person name="Goldberg J."/>
            <person name="Griggs A."/>
            <person name="Gujja S."/>
            <person name="Hansen M."/>
            <person name="Howarth C."/>
            <person name="Imamovic A."/>
            <person name="Larimer J."/>
            <person name="McCowan C."/>
            <person name="Murphy C."/>
            <person name="Pearson M."/>
            <person name="Priest M."/>
            <person name="Roberts A."/>
            <person name="Saif S."/>
            <person name="Shea T."/>
            <person name="Sykes S."/>
            <person name="Wortman J."/>
            <person name="Nusbaum C."/>
            <person name="Birren B."/>
        </authorList>
    </citation>
    <scope>NUCLEOTIDE SEQUENCE [LARGE SCALE GENOMIC DNA]</scope>
    <source>
        <strain evidence="2">CBS 10117</strain>
    </source>
</reference>
<evidence type="ECO:0000313" key="2">
    <source>
        <dbReference type="EMBL" id="OBR84780.1"/>
    </source>
</evidence>
<accession>A0A1A6A3Z5</accession>
<dbReference type="GeneID" id="28969338"/>
<dbReference type="EMBL" id="KI894032">
    <property type="protein sequence ID" value="OBR84780.1"/>
    <property type="molecule type" value="Genomic_DNA"/>
</dbReference>
<reference evidence="3" key="2">
    <citation type="submission" date="2013-07" db="EMBL/GenBank/DDBJ databases">
        <authorList>
            <consortium name="The Broad Institute Genome Sequencing Platform"/>
            <person name="Cuomo C."/>
            <person name="Litvintseva A."/>
            <person name="Chen Y."/>
            <person name="Heitman J."/>
            <person name="Sun S."/>
            <person name="Springer D."/>
            <person name="Dromer F."/>
            <person name="Young S.K."/>
            <person name="Zeng Q."/>
            <person name="Gargeya S."/>
            <person name="Fitzgerald M."/>
            <person name="Abouelleil A."/>
            <person name="Alvarado L."/>
            <person name="Berlin A.M."/>
            <person name="Chapman S.B."/>
            <person name="Dewar J."/>
            <person name="Goldberg J."/>
            <person name="Griggs A."/>
            <person name="Gujja S."/>
            <person name="Hansen M."/>
            <person name="Howarth C."/>
            <person name="Imamovic A."/>
            <person name="Larimer J."/>
            <person name="McCowan C."/>
            <person name="Murphy C."/>
            <person name="Pearson M."/>
            <person name="Priest M."/>
            <person name="Roberts A."/>
            <person name="Saif S."/>
            <person name="Shea T."/>
            <person name="Sykes S."/>
            <person name="Wortman J."/>
            <person name="Nusbaum C."/>
            <person name="Birren B."/>
        </authorList>
    </citation>
    <scope>NUCLEOTIDE SEQUENCE</scope>
    <source>
        <strain evidence="3">CBS 10117</strain>
    </source>
</reference>
<dbReference type="VEuPathDB" id="FungiDB:I303_05639"/>
<dbReference type="KEGG" id="kdj:28969338"/>
<feature type="region of interest" description="Disordered" evidence="1">
    <location>
        <begin position="1"/>
        <end position="25"/>
    </location>
</feature>
<gene>
    <name evidence="2" type="ORF">I303_05639</name>
    <name evidence="3" type="ORF">I303_104915</name>
</gene>
<keyword evidence="4" id="KW-1185">Reference proteome</keyword>
<proteinExistence type="predicted"/>
<feature type="compositionally biased region" description="Basic and acidic residues" evidence="1">
    <location>
        <begin position="12"/>
        <end position="25"/>
    </location>
</feature>
<dbReference type="RefSeq" id="XP_018262622.1">
    <property type="nucleotide sequence ID" value="XM_018408931.1"/>
</dbReference>
<dbReference type="AlphaFoldDB" id="A0A1A6A3Z5"/>
<dbReference type="Proteomes" id="UP000078595">
    <property type="component" value="Chromosome 6"/>
</dbReference>
<sequence length="482" mass="53805">MSSHDYGYQPDPRYEGYSHNPANKDPDAINCDFAREALGDDYVASPRIASSNSMSYHGAEQANYEGDRNDHIDFSFATTALGKVAYDPTHGHFYNQGSVPGIAVHQDDSPAEMSAYGAHQHAHIGCYDQSSHFYGSGHEQQHYQENDALQIPAPSYWDASSDSEGYAISDDEAQRSPIGQPNNDEFTLQTGALRHATGTKPHEDPNSEHAEPTEHHDTVVPVASYTSTPWTTRWTSANALTQREKDLLEAPGNATGKLFPLYGLFPGDHSSRPQTLKTLQPLKTPKTNKYAKASGIPWIDEFHAHRGNCLSTLKPYLSQREYDALRRVRDVDADQVDGLIAQLDEEDRLRRQCGETHTAPLSTQGMTQHDWMTSELSQEIYDKLISMSASSFVAIALCYEHESLDFKLIVRAEGRKLETYVDSANGETRQFDWYDCCPNVKAHPTVKGRHQPGTNVYAKLTGIPWLSAEHVSRLHPEKILEA</sequence>
<protein>
    <submittedName>
        <fullName evidence="2">Uncharacterized protein</fullName>
    </submittedName>
</protein>
<evidence type="ECO:0000313" key="4">
    <source>
        <dbReference type="Proteomes" id="UP000078595"/>
    </source>
</evidence>
<feature type="region of interest" description="Disordered" evidence="1">
    <location>
        <begin position="196"/>
        <end position="218"/>
    </location>
</feature>
<name>A0A1A6A3Z5_9TREE</name>
<evidence type="ECO:0000313" key="3">
    <source>
        <dbReference type="EMBL" id="WWC62319.1"/>
    </source>
</evidence>
<feature type="compositionally biased region" description="Basic and acidic residues" evidence="1">
    <location>
        <begin position="200"/>
        <end position="218"/>
    </location>
</feature>